<dbReference type="InterPro" id="IPR027417">
    <property type="entry name" value="P-loop_NTPase"/>
</dbReference>
<dbReference type="PATRIC" id="fig|1288963.3.peg.4539"/>
<dbReference type="GO" id="GO:0043590">
    <property type="term" value="C:bacterial nucleoid"/>
    <property type="evidence" value="ECO:0007669"/>
    <property type="project" value="TreeGrafter"/>
</dbReference>
<feature type="domain" description="RecF/RecN/SMC N-terminal" evidence="11">
    <location>
        <begin position="2"/>
        <end position="508"/>
    </location>
</feature>
<dbReference type="Pfam" id="PF02463">
    <property type="entry name" value="SMC_N"/>
    <property type="match status" value="1"/>
</dbReference>
<dbReference type="CDD" id="cd03241">
    <property type="entry name" value="ABC_RecN"/>
    <property type="match status" value="2"/>
</dbReference>
<keyword evidence="4" id="KW-0547">Nucleotide-binding</keyword>
<evidence type="ECO:0000256" key="2">
    <source>
        <dbReference type="ARBA" id="ARBA00009441"/>
    </source>
</evidence>
<evidence type="ECO:0000256" key="7">
    <source>
        <dbReference type="ARBA" id="ARBA00023204"/>
    </source>
</evidence>
<dbReference type="STRING" id="1232681.ADIS_4550"/>
<keyword evidence="10" id="KW-0175">Coiled coil</keyword>
<dbReference type="InterPro" id="IPR003395">
    <property type="entry name" value="RecF/RecN/SMC_N"/>
</dbReference>
<dbReference type="GO" id="GO:0005524">
    <property type="term" value="F:ATP binding"/>
    <property type="evidence" value="ECO:0007669"/>
    <property type="project" value="UniProtKB-KW"/>
</dbReference>
<keyword evidence="7 9" id="KW-0234">DNA repair</keyword>
<name>R7ZLU1_9BACT</name>
<comment type="similarity">
    <text evidence="2 9">Belongs to the RecN family.</text>
</comment>
<dbReference type="RefSeq" id="WP_010856663.1">
    <property type="nucleotide sequence ID" value="NZ_AQHR01000112.1"/>
</dbReference>
<evidence type="ECO:0000256" key="6">
    <source>
        <dbReference type="ARBA" id="ARBA00022840"/>
    </source>
</evidence>
<evidence type="ECO:0000256" key="8">
    <source>
        <dbReference type="ARBA" id="ARBA00033408"/>
    </source>
</evidence>
<gene>
    <name evidence="12" type="ORF">ADIS_4550</name>
</gene>
<dbReference type="Proteomes" id="UP000013909">
    <property type="component" value="Unassembled WGS sequence"/>
</dbReference>
<dbReference type="PANTHER" id="PTHR11059">
    <property type="entry name" value="DNA REPAIR PROTEIN RECN"/>
    <property type="match status" value="1"/>
</dbReference>
<protein>
    <recommendedName>
        <fullName evidence="3 9">DNA repair protein RecN</fullName>
    </recommendedName>
    <alternativeName>
        <fullName evidence="8 9">Recombination protein N</fullName>
    </alternativeName>
</protein>
<keyword evidence="13" id="KW-1185">Reference proteome</keyword>
<dbReference type="EMBL" id="AQHR01000112">
    <property type="protein sequence ID" value="EON75061.1"/>
    <property type="molecule type" value="Genomic_DNA"/>
</dbReference>
<dbReference type="GO" id="GO:0009432">
    <property type="term" value="P:SOS response"/>
    <property type="evidence" value="ECO:0007669"/>
    <property type="project" value="TreeGrafter"/>
</dbReference>
<evidence type="ECO:0000259" key="11">
    <source>
        <dbReference type="Pfam" id="PF02463"/>
    </source>
</evidence>
<dbReference type="PIRSF" id="PIRSF003128">
    <property type="entry name" value="RecN"/>
    <property type="match status" value="1"/>
</dbReference>
<evidence type="ECO:0000313" key="12">
    <source>
        <dbReference type="EMBL" id="EON75061.1"/>
    </source>
</evidence>
<accession>R7ZLU1</accession>
<comment type="function">
    <text evidence="1 9">May be involved in recombinational repair of damaged DNA.</text>
</comment>
<dbReference type="GO" id="GO:0006281">
    <property type="term" value="P:DNA repair"/>
    <property type="evidence" value="ECO:0007669"/>
    <property type="project" value="UniProtKB-KW"/>
</dbReference>
<dbReference type="PANTHER" id="PTHR11059:SF0">
    <property type="entry name" value="DNA REPAIR PROTEIN RECN"/>
    <property type="match status" value="1"/>
</dbReference>
<dbReference type="SUPFAM" id="SSF52540">
    <property type="entry name" value="P-loop containing nucleoside triphosphate hydrolases"/>
    <property type="match status" value="2"/>
</dbReference>
<organism evidence="12 13">
    <name type="scientific">Lunatimonas lonarensis</name>
    <dbReference type="NCBI Taxonomy" id="1232681"/>
    <lineage>
        <taxon>Bacteria</taxon>
        <taxon>Pseudomonadati</taxon>
        <taxon>Bacteroidota</taxon>
        <taxon>Cytophagia</taxon>
        <taxon>Cytophagales</taxon>
        <taxon>Cyclobacteriaceae</taxon>
    </lineage>
</organism>
<evidence type="ECO:0000256" key="5">
    <source>
        <dbReference type="ARBA" id="ARBA00022763"/>
    </source>
</evidence>
<evidence type="ECO:0000256" key="4">
    <source>
        <dbReference type="ARBA" id="ARBA00022741"/>
    </source>
</evidence>
<sequence length="550" mass="61528">MLTHLAISNYALIRQLEMTPARGLNMITGETGAGKSIMLGAIGLLVGNRADTKVLYDEGMKCVIEGTFLVGSYGLKEFFDAEELDYDETCIIRREISPNGKSRAFVNDTPVRVETLKQLGKTLLDIHSQHETLLLGAAPYQLGLIDSYAQTADERSSYLKVYKAYVSRKNAYEKRVKEAADLRKEADYNRFQLDELDALNLREGEVVELEEQQSLLEHAEEIKAKINEAILHLDHEELGALKGLSVVSQALNDLSGFGKQFAELKERFQSAYVEIQDIQYSLAKEDDSLEIDFDKLEETRERLTAIYQLQKKHGLGSEKELIQLAGELAEKVFQVDNLEDELSRLKKEMDASRKEMIQLASKLSKKRIGCLDGFAENLRLLLQQLGMENAQVAIQRTETTPDPSGIDLIEIFFSANKGVKPQPLAQVASGGEFARFMFAVKYIMAEKVALPTLIFDEIDTGISGEIALQLVKMMQRIATKHQVICISHLPQVAAKGEKHYHVFKDNSQEKTISKIKVLEPAERLVEIAQMIAGANPSPSAFESAKELLRG</sequence>
<keyword evidence="6" id="KW-0067">ATP-binding</keyword>
<dbReference type="Gene3D" id="3.40.50.300">
    <property type="entry name" value="P-loop containing nucleotide triphosphate hydrolases"/>
    <property type="match status" value="2"/>
</dbReference>
<feature type="coiled-coil region" evidence="10">
    <location>
        <begin position="328"/>
        <end position="362"/>
    </location>
</feature>
<dbReference type="InterPro" id="IPR004604">
    <property type="entry name" value="DNA_recomb/repair_RecN"/>
</dbReference>
<evidence type="ECO:0000313" key="13">
    <source>
        <dbReference type="Proteomes" id="UP000013909"/>
    </source>
</evidence>
<evidence type="ECO:0000256" key="10">
    <source>
        <dbReference type="SAM" id="Coils"/>
    </source>
</evidence>
<comment type="caution">
    <text evidence="12">The sequence shown here is derived from an EMBL/GenBank/DDBJ whole genome shotgun (WGS) entry which is preliminary data.</text>
</comment>
<evidence type="ECO:0000256" key="9">
    <source>
        <dbReference type="PIRNR" id="PIRNR003128"/>
    </source>
</evidence>
<evidence type="ECO:0000256" key="1">
    <source>
        <dbReference type="ARBA" id="ARBA00003618"/>
    </source>
</evidence>
<dbReference type="GO" id="GO:0006310">
    <property type="term" value="P:DNA recombination"/>
    <property type="evidence" value="ECO:0007669"/>
    <property type="project" value="InterPro"/>
</dbReference>
<dbReference type="AlphaFoldDB" id="R7ZLU1"/>
<proteinExistence type="inferred from homology"/>
<evidence type="ECO:0000256" key="3">
    <source>
        <dbReference type="ARBA" id="ARBA00021315"/>
    </source>
</evidence>
<dbReference type="OrthoDB" id="9806954at2"/>
<reference evidence="12 13" key="1">
    <citation type="submission" date="2013-02" db="EMBL/GenBank/DDBJ databases">
        <title>A novel strain isolated from Lonar lake, Maharashtra, India.</title>
        <authorList>
            <person name="Singh A."/>
        </authorList>
    </citation>
    <scope>NUCLEOTIDE SEQUENCE [LARGE SCALE GENOMIC DNA]</scope>
    <source>
        <strain evidence="12 13">AK24</strain>
    </source>
</reference>
<keyword evidence="5 9" id="KW-0227">DNA damage</keyword>
<dbReference type="NCBIfam" id="TIGR00634">
    <property type="entry name" value="recN"/>
    <property type="match status" value="1"/>
</dbReference>